<sequence>MSFVNMKLNPLSIMIAKAIPAITFVTAVGYNSIAQAFVLPSTAETISTNIDLNMYNAIIPSGETLIIAVGANHNALTANNGYRIYETTPGTLSGIYTNSGYGINANTGGNVTFNGDLIITSGVTTTNSNGLITSASPSGDSGSAILADGLNSSVLLGKGATITSYGSSSSAVIASNGGDVALKGNATIQSDGISLWAHDTGKITLDNNVSTVSTSGSVIDVQTGAIVSVTGGSMSTQGIDANAVNVDGTNSHVKLTGVSLETQGQGSKALVISNNGTIDVINGSVNTKVGDLTSTVALFNDSGAVKSGTLNVSQSNLNTSGTHGIYAEEGSWTVNLDNSSTLSAAQNAIYLSGATGPSVVNFSATNQSVINGNLMVDPANAASRLQMTMDQSMLTGMAEGNIDLTANNASRWNMTESSQINQLALLNSSVHFAAPVANRYKVLTINNLSGNGTFYINTELNEGGANTHSDLIHVTGNASGNHLLNINITANNRTQTVDDGIKVVQIDGSSLNTKLFALDNEVSIGAFDYYLFEGSKDGADTNDWYLRNEAPPVVTPPVTPPVTPDPPTGTTPESDGSSGSGSNVTNPLPKPAPAPTPYRKEVPGYIAGPYVNMLYGYQTVGTLHERMGDTQQFARGYDDKTWGRYGGQHLESKAGRFNYDIDIMFAQFGRDLYQSETAAGTLITSGATVTLGRTQTDTRDKGRAYVGDSIHTGGITTNAYSLGGYYTRYAQDGGYIDAVTQFTYYDNHYNSRYDADQKSYGLILSLEGGKPYGVTDNWKIEPQGQIVYQLLKAEDFSDKISNIYGDSHNTGLARAGVRFFRDQVEDKDNEIFKPYLTLDAVSSLTKAPSVNVGGTNVRADFDSSWWQGGAGITANAAKNTSFYLDVKYLKSFEGDLDGYSAHLGVQGRF</sequence>
<dbReference type="InterPro" id="IPR006315">
    <property type="entry name" value="OM_autotransptr_brl_dom"/>
</dbReference>
<feature type="domain" description="Autotransporter" evidence="2">
    <location>
        <begin position="634"/>
        <end position="909"/>
    </location>
</feature>
<dbReference type="InterPro" id="IPR011050">
    <property type="entry name" value="Pectin_lyase_fold/virulence"/>
</dbReference>
<gene>
    <name evidence="3" type="ORF">SAMN02745723_102412</name>
</gene>
<evidence type="ECO:0000313" key="4">
    <source>
        <dbReference type="Proteomes" id="UP000226420"/>
    </source>
</evidence>
<evidence type="ECO:0000259" key="2">
    <source>
        <dbReference type="PROSITE" id="PS51208"/>
    </source>
</evidence>
<dbReference type="InterPro" id="IPR036709">
    <property type="entry name" value="Autotransporte_beta_dom_sf"/>
</dbReference>
<dbReference type="PANTHER" id="PTHR35037">
    <property type="entry name" value="C-TERMINAL REGION OF AIDA-LIKE PROTEIN"/>
    <property type="match status" value="1"/>
</dbReference>
<evidence type="ECO:0000313" key="3">
    <source>
        <dbReference type="EMBL" id="SFC46100.1"/>
    </source>
</evidence>
<dbReference type="SUPFAM" id="SSF103515">
    <property type="entry name" value="Autotransporter"/>
    <property type="match status" value="1"/>
</dbReference>
<dbReference type="PANTHER" id="PTHR35037:SF3">
    <property type="entry name" value="C-TERMINAL REGION OF AIDA-LIKE PROTEIN"/>
    <property type="match status" value="1"/>
</dbReference>
<dbReference type="SMART" id="SM00869">
    <property type="entry name" value="Autotransporter"/>
    <property type="match status" value="1"/>
</dbReference>
<dbReference type="NCBIfam" id="TIGR01414">
    <property type="entry name" value="autotrans_barl"/>
    <property type="match status" value="1"/>
</dbReference>
<feature type="compositionally biased region" description="Pro residues" evidence="1">
    <location>
        <begin position="553"/>
        <end position="569"/>
    </location>
</feature>
<dbReference type="PROSITE" id="PS51208">
    <property type="entry name" value="AUTOTRANSPORTER"/>
    <property type="match status" value="1"/>
</dbReference>
<comment type="caution">
    <text evidence="3">The sequence shown here is derived from an EMBL/GenBank/DDBJ whole genome shotgun (WGS) entry which is preliminary data.</text>
</comment>
<dbReference type="GO" id="GO:0019867">
    <property type="term" value="C:outer membrane"/>
    <property type="evidence" value="ECO:0007669"/>
    <property type="project" value="InterPro"/>
</dbReference>
<proteinExistence type="predicted"/>
<dbReference type="AlphaFoldDB" id="A0AAJ4W9D3"/>
<feature type="compositionally biased region" description="Low complexity" evidence="1">
    <location>
        <begin position="570"/>
        <end position="587"/>
    </location>
</feature>
<dbReference type="Gene3D" id="2.160.20.20">
    <property type="match status" value="1"/>
</dbReference>
<dbReference type="Proteomes" id="UP000226420">
    <property type="component" value="Unassembled WGS sequence"/>
</dbReference>
<dbReference type="InterPro" id="IPR051551">
    <property type="entry name" value="Autotransporter_adhesion"/>
</dbReference>
<dbReference type="Pfam" id="PF03212">
    <property type="entry name" value="Pertactin"/>
    <property type="match status" value="1"/>
</dbReference>
<dbReference type="InterPro" id="IPR043990">
    <property type="entry name" value="AC_1"/>
</dbReference>
<dbReference type="Pfam" id="PF03797">
    <property type="entry name" value="Autotransporter"/>
    <property type="match status" value="1"/>
</dbReference>
<organism evidence="3 4">
    <name type="scientific">Pragia fontium DSM 5563 = ATCC 49100</name>
    <dbReference type="NCBI Taxonomy" id="1122977"/>
    <lineage>
        <taxon>Bacteria</taxon>
        <taxon>Pseudomonadati</taxon>
        <taxon>Pseudomonadota</taxon>
        <taxon>Gammaproteobacteria</taxon>
        <taxon>Enterobacterales</taxon>
        <taxon>Budviciaceae</taxon>
        <taxon>Pragia</taxon>
    </lineage>
</organism>
<protein>
    <submittedName>
        <fullName evidence="3">Outer membrane autotransporter barrel domain-containing protein</fullName>
    </submittedName>
</protein>
<dbReference type="InterPro" id="IPR005546">
    <property type="entry name" value="Autotransporte_beta"/>
</dbReference>
<dbReference type="EMBL" id="FOLW01000002">
    <property type="protein sequence ID" value="SFC46100.1"/>
    <property type="molecule type" value="Genomic_DNA"/>
</dbReference>
<reference evidence="3 4" key="1">
    <citation type="submission" date="2016-10" db="EMBL/GenBank/DDBJ databases">
        <authorList>
            <person name="Varghese N."/>
            <person name="Submissions S."/>
        </authorList>
    </citation>
    <scope>NUCLEOTIDE SEQUENCE [LARGE SCALE GENOMIC DNA]</scope>
    <source>
        <strain evidence="3 4">DSM 5563</strain>
    </source>
</reference>
<dbReference type="Gene3D" id="2.40.128.130">
    <property type="entry name" value="Autotransporter beta-domain"/>
    <property type="match status" value="1"/>
</dbReference>
<dbReference type="SUPFAM" id="SSF51126">
    <property type="entry name" value="Pectin lyase-like"/>
    <property type="match status" value="1"/>
</dbReference>
<dbReference type="InterPro" id="IPR012332">
    <property type="entry name" value="Autotransporter_pectin_lyase_C"/>
</dbReference>
<dbReference type="CDD" id="cd01344">
    <property type="entry name" value="PL2_Passenger_AT"/>
    <property type="match status" value="1"/>
</dbReference>
<name>A0AAJ4W9D3_9GAMM</name>
<accession>A0AAJ4W9D3</accession>
<feature type="region of interest" description="Disordered" evidence="1">
    <location>
        <begin position="543"/>
        <end position="598"/>
    </location>
</feature>
<dbReference type="RefSeq" id="WP_074821234.1">
    <property type="nucleotide sequence ID" value="NZ_FOLW01000002.1"/>
</dbReference>
<dbReference type="InterPro" id="IPR004899">
    <property type="entry name" value="Pertactin_central"/>
</dbReference>
<evidence type="ECO:0000256" key="1">
    <source>
        <dbReference type="SAM" id="MobiDB-lite"/>
    </source>
</evidence>